<organism evidence="2 3">
    <name type="scientific">Skermanella aerolata</name>
    <dbReference type="NCBI Taxonomy" id="393310"/>
    <lineage>
        <taxon>Bacteria</taxon>
        <taxon>Pseudomonadati</taxon>
        <taxon>Pseudomonadota</taxon>
        <taxon>Alphaproteobacteria</taxon>
        <taxon>Rhodospirillales</taxon>
        <taxon>Azospirillaceae</taxon>
        <taxon>Skermanella</taxon>
    </lineage>
</organism>
<dbReference type="Pfam" id="PF13450">
    <property type="entry name" value="NAD_binding_8"/>
    <property type="match status" value="1"/>
</dbReference>
<evidence type="ECO:0000313" key="2">
    <source>
        <dbReference type="EMBL" id="GEO37943.1"/>
    </source>
</evidence>
<dbReference type="Proteomes" id="UP000321523">
    <property type="component" value="Unassembled WGS sequence"/>
</dbReference>
<proteinExistence type="predicted"/>
<dbReference type="InterPro" id="IPR015899">
    <property type="entry name" value="UDP-GalPyranose_mutase_C"/>
</dbReference>
<comment type="caution">
    <text evidence="2">The sequence shown here is derived from an EMBL/GenBank/DDBJ whole genome shotgun (WGS) entry which is preliminary data.</text>
</comment>
<sequence length="368" mass="42348">MTKVLIIGGGFAGCISAEMLHAKGYTDITLVERAPVLGGGCRTYTYGGHPYTLGPRHFLTRREEVFEFLNRSCPMRRYDQGHEFLTYIERDQAFYHFPIHRDEVDDMPDAEQIRRELAEAPGAEGARNLEEYWVFSVGPTLYDKFVDGYSRKMWNIESNTELTDFGFTPKGVALKTGPKAAWTEAISGFPHALDGYNSYFEIATRHAKVHLDTTIEDYDIANYRVKIAGEWHTYDLIISTISPEIILKDAYGPLRWAGRDFLKLVLPVEKILPDDIYFLYYANAEPFTRVVEYKKFYHYDSPTSLIGIEVPSTRNKLYPYPTKADQALHRRYIEALPKNVFSIGRNGSYRYLDVALTIEQCMDLFKDL</sequence>
<dbReference type="Pfam" id="PF03275">
    <property type="entry name" value="GLF"/>
    <property type="match status" value="1"/>
</dbReference>
<evidence type="ECO:0000259" key="1">
    <source>
        <dbReference type="Pfam" id="PF03275"/>
    </source>
</evidence>
<evidence type="ECO:0000313" key="3">
    <source>
        <dbReference type="Proteomes" id="UP000321523"/>
    </source>
</evidence>
<dbReference type="GO" id="GO:0050660">
    <property type="term" value="F:flavin adenine dinucleotide binding"/>
    <property type="evidence" value="ECO:0007669"/>
    <property type="project" value="TreeGrafter"/>
</dbReference>
<dbReference type="Gene3D" id="3.50.50.60">
    <property type="entry name" value="FAD/NAD(P)-binding domain"/>
    <property type="match status" value="1"/>
</dbReference>
<name>A0A512DN83_9PROT</name>
<dbReference type="RefSeq" id="WP_044430778.1">
    <property type="nucleotide sequence ID" value="NZ_BJYZ01000008.1"/>
</dbReference>
<gene>
    <name evidence="2" type="primary">glf</name>
    <name evidence="2" type="ORF">SAE02_20910</name>
</gene>
<dbReference type="PANTHER" id="PTHR21197">
    <property type="entry name" value="UDP-GALACTOPYRANOSE MUTASE"/>
    <property type="match status" value="1"/>
</dbReference>
<feature type="domain" description="UDP-galactopyranose mutase C-terminal" evidence="1">
    <location>
        <begin position="144"/>
        <end position="351"/>
    </location>
</feature>
<dbReference type="AlphaFoldDB" id="A0A512DN83"/>
<dbReference type="GO" id="GO:0005829">
    <property type="term" value="C:cytosol"/>
    <property type="evidence" value="ECO:0007669"/>
    <property type="project" value="TreeGrafter"/>
</dbReference>
<dbReference type="EMBL" id="BJYZ01000008">
    <property type="protein sequence ID" value="GEO37943.1"/>
    <property type="molecule type" value="Genomic_DNA"/>
</dbReference>
<accession>A0A512DN83</accession>
<reference evidence="2 3" key="1">
    <citation type="submission" date="2019-07" db="EMBL/GenBank/DDBJ databases">
        <title>Whole genome shotgun sequence of Skermanella aerolata NBRC 106429.</title>
        <authorList>
            <person name="Hosoyama A."/>
            <person name="Uohara A."/>
            <person name="Ohji S."/>
            <person name="Ichikawa N."/>
        </authorList>
    </citation>
    <scope>NUCLEOTIDE SEQUENCE [LARGE SCALE GENOMIC DNA]</scope>
    <source>
        <strain evidence="2 3">NBRC 106429</strain>
    </source>
</reference>
<dbReference type="SUPFAM" id="SSF51971">
    <property type="entry name" value="Nucleotide-binding domain"/>
    <property type="match status" value="1"/>
</dbReference>
<dbReference type="InterPro" id="IPR036188">
    <property type="entry name" value="FAD/NAD-bd_sf"/>
</dbReference>
<keyword evidence="3" id="KW-1185">Reference proteome</keyword>
<dbReference type="GO" id="GO:0008767">
    <property type="term" value="F:UDP-galactopyranose mutase activity"/>
    <property type="evidence" value="ECO:0007669"/>
    <property type="project" value="InterPro"/>
</dbReference>
<dbReference type="OrthoDB" id="9769600at2"/>
<dbReference type="PANTHER" id="PTHR21197:SF0">
    <property type="entry name" value="UDP-GALACTOPYRANOSE MUTASE"/>
    <property type="match status" value="1"/>
</dbReference>
<protein>
    <submittedName>
        <fullName evidence="2">UDP-galactopyranose mutase</fullName>
    </submittedName>
</protein>